<protein>
    <recommendedName>
        <fullName evidence="4">Ubiquitin-like protease family profile domain-containing protein</fullName>
    </recommendedName>
</protein>
<feature type="region of interest" description="Disordered" evidence="1">
    <location>
        <begin position="65"/>
        <end position="84"/>
    </location>
</feature>
<comment type="caution">
    <text evidence="2">The sequence shown here is derived from an EMBL/GenBank/DDBJ whole genome shotgun (WGS) entry which is preliminary data.</text>
</comment>
<accession>A0A843U1M3</accession>
<dbReference type="EMBL" id="NMUH01000432">
    <property type="protein sequence ID" value="MQL79072.1"/>
    <property type="molecule type" value="Genomic_DNA"/>
</dbReference>
<gene>
    <name evidence="2" type="ORF">Taro_011513</name>
</gene>
<evidence type="ECO:0000313" key="2">
    <source>
        <dbReference type="EMBL" id="MQL79072.1"/>
    </source>
</evidence>
<evidence type="ECO:0000256" key="1">
    <source>
        <dbReference type="SAM" id="MobiDB-lite"/>
    </source>
</evidence>
<keyword evidence="3" id="KW-1185">Reference proteome</keyword>
<sequence>MKKGQLGQPLHFLNMYHVQPPMMDDDPPPMTNDDQAPPIGHFEEDLTTTVDAQNPNSMVQAIKEREDRRPGVYDQSPYVREKPVTMPEKEKVVATTVRRMLMEYGAFPDAVKWELHFNSQCPQQASGSLNCAIYVVKYIEALIRR</sequence>
<dbReference type="Proteomes" id="UP000652761">
    <property type="component" value="Unassembled WGS sequence"/>
</dbReference>
<evidence type="ECO:0008006" key="4">
    <source>
        <dbReference type="Google" id="ProtNLM"/>
    </source>
</evidence>
<evidence type="ECO:0000313" key="3">
    <source>
        <dbReference type="Proteomes" id="UP000652761"/>
    </source>
</evidence>
<proteinExistence type="predicted"/>
<dbReference type="AlphaFoldDB" id="A0A843U1M3"/>
<name>A0A843U1M3_COLES</name>
<feature type="non-terminal residue" evidence="2">
    <location>
        <position position="1"/>
    </location>
</feature>
<organism evidence="2 3">
    <name type="scientific">Colocasia esculenta</name>
    <name type="common">Wild taro</name>
    <name type="synonym">Arum esculentum</name>
    <dbReference type="NCBI Taxonomy" id="4460"/>
    <lineage>
        <taxon>Eukaryota</taxon>
        <taxon>Viridiplantae</taxon>
        <taxon>Streptophyta</taxon>
        <taxon>Embryophyta</taxon>
        <taxon>Tracheophyta</taxon>
        <taxon>Spermatophyta</taxon>
        <taxon>Magnoliopsida</taxon>
        <taxon>Liliopsida</taxon>
        <taxon>Araceae</taxon>
        <taxon>Aroideae</taxon>
        <taxon>Colocasieae</taxon>
        <taxon>Colocasia</taxon>
    </lineage>
</organism>
<reference evidence="2" key="1">
    <citation type="submission" date="2017-07" db="EMBL/GenBank/DDBJ databases">
        <title>Taro Niue Genome Assembly and Annotation.</title>
        <authorList>
            <person name="Atibalentja N."/>
            <person name="Keating K."/>
            <person name="Fields C.J."/>
        </authorList>
    </citation>
    <scope>NUCLEOTIDE SEQUENCE</scope>
    <source>
        <strain evidence="2">Niue_2</strain>
        <tissue evidence="2">Leaf</tissue>
    </source>
</reference>